<dbReference type="AlphaFoldDB" id="A0A0D5C4R6"/>
<dbReference type="InterPro" id="IPR036890">
    <property type="entry name" value="HATPase_C_sf"/>
</dbReference>
<dbReference type="PANTHER" id="PTHR43065:SF10">
    <property type="entry name" value="PEROXIDE STRESS-ACTIVATED HISTIDINE KINASE MAK3"/>
    <property type="match status" value="1"/>
</dbReference>
<dbReference type="Gene3D" id="1.10.287.130">
    <property type="match status" value="1"/>
</dbReference>
<reference evidence="10" key="1">
    <citation type="submission" date="2015-03" db="EMBL/GenBank/DDBJ databases">
        <title>Characterization of two novel Thaumarchaeota isolated from the Northern Adriatic Sea.</title>
        <authorList>
            <person name="Bayer B."/>
            <person name="Vojvoda J."/>
            <person name="Offre P."/>
            <person name="Srivastava A."/>
            <person name="Elisabeth N."/>
            <person name="Garcia J.A.L."/>
            <person name="Schleper C."/>
            <person name="Herndl G.J."/>
        </authorList>
    </citation>
    <scope>NUCLEOTIDE SEQUENCE [LARGE SCALE GENOMIC DNA]</scope>
    <source>
        <strain evidence="10">NF5</strain>
    </source>
</reference>
<dbReference type="Gene3D" id="3.30.565.10">
    <property type="entry name" value="Histidine kinase-like ATPase, C-terminal domain"/>
    <property type="match status" value="1"/>
</dbReference>
<evidence type="ECO:0000256" key="4">
    <source>
        <dbReference type="ARBA" id="ARBA00022777"/>
    </source>
</evidence>
<keyword evidence="2" id="KW-0808">Transferase</keyword>
<keyword evidence="5" id="KW-0067">ATP-binding</keyword>
<dbReference type="Proteomes" id="UP000032408">
    <property type="component" value="Chromosome"/>
</dbReference>
<evidence type="ECO:0000313" key="9">
    <source>
        <dbReference type="EMBL" id="AJW71553.1"/>
    </source>
</evidence>
<organism evidence="9 10">
    <name type="scientific">Nitrosopumilus adriaticus</name>
    <dbReference type="NCBI Taxonomy" id="1580092"/>
    <lineage>
        <taxon>Archaea</taxon>
        <taxon>Nitrososphaerota</taxon>
        <taxon>Nitrososphaeria</taxon>
        <taxon>Nitrosopumilales</taxon>
        <taxon>Nitrosopumilaceae</taxon>
        <taxon>Nitrosopumilus</taxon>
    </lineage>
</organism>
<keyword evidence="6" id="KW-0902">Two-component regulatory system</keyword>
<accession>A0A0D5C4R6</accession>
<evidence type="ECO:0000256" key="5">
    <source>
        <dbReference type="ARBA" id="ARBA00022840"/>
    </source>
</evidence>
<dbReference type="SMART" id="SM00388">
    <property type="entry name" value="HisKA"/>
    <property type="match status" value="1"/>
</dbReference>
<evidence type="ECO:0000256" key="7">
    <source>
        <dbReference type="SAM" id="Phobius"/>
    </source>
</evidence>
<dbReference type="CDD" id="cd00082">
    <property type="entry name" value="HisKA"/>
    <property type="match status" value="1"/>
</dbReference>
<dbReference type="RefSeq" id="WP_048117631.1">
    <property type="nucleotide sequence ID" value="NZ_CP011070.1"/>
</dbReference>
<feature type="transmembrane region" description="Helical" evidence="7">
    <location>
        <begin position="166"/>
        <end position="191"/>
    </location>
</feature>
<dbReference type="Pfam" id="PF02518">
    <property type="entry name" value="HATPase_c"/>
    <property type="match status" value="1"/>
</dbReference>
<dbReference type="PROSITE" id="PS50109">
    <property type="entry name" value="HIS_KIN"/>
    <property type="match status" value="1"/>
</dbReference>
<dbReference type="EMBL" id="CP011070">
    <property type="protein sequence ID" value="AJW71553.1"/>
    <property type="molecule type" value="Genomic_DNA"/>
</dbReference>
<sequence length="412" mass="46831">MKPLLKITLLVIIQIIIILASFLTLVSIENEKTNLGNLVNISGKTRFLALSAQLDFDHYVRENPSHTDITASLKELEKNILIVKDGGLVDRLYVAPLPLNFNEQWNEMYFHFTNYEKEVLGFMESDEINQNQLLKIQSINNELIHSANTLTNSISSDLSEATTDLIYLQIFFAIINIVAHVGLIFLILRIFEAHQKELLKLEKFSTIGEMTATFVHDIRNPLTIIQHSSDILNARNSQHFSDSDKKAIEKTNQAIKRIDSHLTDTLDYLRERRIRKEHVKSSLLISNILESMLIPPSVQIIMPAKDLTINCDKFQFERVLTNLVKNSIESMSEKGKMTISIEEDEKNTTIKIMDSGMPIPPAEIEKLFEPLFTTKQEGTGLGLPICKTIVESHGGTIEYQDSPKSFIIKLPK</sequence>
<keyword evidence="7" id="KW-1133">Transmembrane helix</keyword>
<evidence type="ECO:0000256" key="2">
    <source>
        <dbReference type="ARBA" id="ARBA00022679"/>
    </source>
</evidence>
<proteinExistence type="predicted"/>
<dbReference type="SUPFAM" id="SSF47384">
    <property type="entry name" value="Homodimeric domain of signal transducing histidine kinase"/>
    <property type="match status" value="1"/>
</dbReference>
<dbReference type="PRINTS" id="PR00344">
    <property type="entry name" value="BCTRLSENSOR"/>
</dbReference>
<dbReference type="GeneID" id="24821036"/>
<dbReference type="SMART" id="SM00387">
    <property type="entry name" value="HATPase_c"/>
    <property type="match status" value="1"/>
</dbReference>
<dbReference type="CDD" id="cd00075">
    <property type="entry name" value="HATPase"/>
    <property type="match status" value="1"/>
</dbReference>
<dbReference type="KEGG" id="nin:NADRNF5_1875"/>
<dbReference type="InterPro" id="IPR003594">
    <property type="entry name" value="HATPase_dom"/>
</dbReference>
<keyword evidence="10" id="KW-1185">Reference proteome</keyword>
<keyword evidence="4 9" id="KW-0418">Kinase</keyword>
<keyword evidence="3" id="KW-0547">Nucleotide-binding</keyword>
<dbReference type="InterPro" id="IPR005467">
    <property type="entry name" value="His_kinase_dom"/>
</dbReference>
<keyword evidence="7" id="KW-0812">Transmembrane</keyword>
<dbReference type="InterPro" id="IPR036097">
    <property type="entry name" value="HisK_dim/P_sf"/>
</dbReference>
<protein>
    <submittedName>
        <fullName evidence="9">Putative Histidine kinase</fullName>
    </submittedName>
</protein>
<dbReference type="Pfam" id="PF00512">
    <property type="entry name" value="HisKA"/>
    <property type="match status" value="1"/>
</dbReference>
<keyword evidence="1" id="KW-0597">Phosphoprotein</keyword>
<feature type="transmembrane region" description="Helical" evidence="7">
    <location>
        <begin position="7"/>
        <end position="28"/>
    </location>
</feature>
<gene>
    <name evidence="9" type="ORF">NADRNF5_1875</name>
</gene>
<evidence type="ECO:0000256" key="1">
    <source>
        <dbReference type="ARBA" id="ARBA00022553"/>
    </source>
</evidence>
<dbReference type="HOGENOM" id="CLU_000445_89_1_2"/>
<reference evidence="9 10" key="2">
    <citation type="journal article" date="2016" name="ISME J.">
        <title>Physiological and genomic characterization of two novel marine thaumarchaeal strains indicates niche differentiation.</title>
        <authorList>
            <person name="Bayer B."/>
            <person name="Vojvoda J."/>
            <person name="Offre P."/>
            <person name="Alves R.J."/>
            <person name="Elisabeth N.H."/>
            <person name="Garcia J.A."/>
            <person name="Volland J.M."/>
            <person name="Srivastava A."/>
            <person name="Schleper C."/>
            <person name="Herndl G.J."/>
        </authorList>
    </citation>
    <scope>NUCLEOTIDE SEQUENCE [LARGE SCALE GENOMIC DNA]</scope>
    <source>
        <strain evidence="9 10">NF5</strain>
    </source>
</reference>
<dbReference type="GO" id="GO:0000155">
    <property type="term" value="F:phosphorelay sensor kinase activity"/>
    <property type="evidence" value="ECO:0007669"/>
    <property type="project" value="InterPro"/>
</dbReference>
<keyword evidence="7" id="KW-0472">Membrane</keyword>
<dbReference type="InterPro" id="IPR003661">
    <property type="entry name" value="HisK_dim/P_dom"/>
</dbReference>
<dbReference type="GO" id="GO:0005524">
    <property type="term" value="F:ATP binding"/>
    <property type="evidence" value="ECO:0007669"/>
    <property type="project" value="UniProtKB-KW"/>
</dbReference>
<name>A0A0D5C4R6_9ARCH</name>
<feature type="domain" description="Histidine kinase" evidence="8">
    <location>
        <begin position="213"/>
        <end position="412"/>
    </location>
</feature>
<dbReference type="STRING" id="1580092.NADRNF5_1875"/>
<dbReference type="SUPFAM" id="SSF55874">
    <property type="entry name" value="ATPase domain of HSP90 chaperone/DNA topoisomerase II/histidine kinase"/>
    <property type="match status" value="1"/>
</dbReference>
<evidence type="ECO:0000256" key="3">
    <source>
        <dbReference type="ARBA" id="ARBA00022741"/>
    </source>
</evidence>
<evidence type="ECO:0000259" key="8">
    <source>
        <dbReference type="PROSITE" id="PS50109"/>
    </source>
</evidence>
<dbReference type="InterPro" id="IPR004358">
    <property type="entry name" value="Sig_transdc_His_kin-like_C"/>
</dbReference>
<dbReference type="PANTHER" id="PTHR43065">
    <property type="entry name" value="SENSOR HISTIDINE KINASE"/>
    <property type="match status" value="1"/>
</dbReference>
<evidence type="ECO:0000313" key="10">
    <source>
        <dbReference type="Proteomes" id="UP000032408"/>
    </source>
</evidence>
<dbReference type="OrthoDB" id="8127at2157"/>
<evidence type="ECO:0000256" key="6">
    <source>
        <dbReference type="ARBA" id="ARBA00023012"/>
    </source>
</evidence>